<organism evidence="1 2">
    <name type="scientific">Mycobacterium conspicuum</name>
    <dbReference type="NCBI Taxonomy" id="44010"/>
    <lineage>
        <taxon>Bacteria</taxon>
        <taxon>Bacillati</taxon>
        <taxon>Actinomycetota</taxon>
        <taxon>Actinomycetes</taxon>
        <taxon>Mycobacteriales</taxon>
        <taxon>Mycobacteriaceae</taxon>
        <taxon>Mycobacterium</taxon>
    </lineage>
</organism>
<gene>
    <name evidence="1" type="ORF">MCNS_18620</name>
</gene>
<keyword evidence="2" id="KW-1185">Reference proteome</keyword>
<evidence type="ECO:0000313" key="2">
    <source>
        <dbReference type="Proteomes" id="UP000467385"/>
    </source>
</evidence>
<dbReference type="AlphaFoldDB" id="A0A7I7YAR2"/>
<accession>A0A7I7YAR2</accession>
<protein>
    <submittedName>
        <fullName evidence="1">Uncharacterized protein</fullName>
    </submittedName>
</protein>
<sequence length="64" mass="6837">MIANVTVTVETAASTAGGQYRDTTARTDICITFHLCLRQTNPPAYAIGTTQETLAELLRAVPPT</sequence>
<name>A0A7I7YAR2_9MYCO</name>
<dbReference type="EMBL" id="AP022613">
    <property type="protein sequence ID" value="BBZ38799.1"/>
    <property type="molecule type" value="Genomic_DNA"/>
</dbReference>
<evidence type="ECO:0000313" key="1">
    <source>
        <dbReference type="EMBL" id="BBZ38799.1"/>
    </source>
</evidence>
<proteinExistence type="predicted"/>
<reference evidence="1 2" key="1">
    <citation type="journal article" date="2019" name="Emerg. Microbes Infect.">
        <title>Comprehensive subspecies identification of 175 nontuberculous mycobacteria species based on 7547 genomic profiles.</title>
        <authorList>
            <person name="Matsumoto Y."/>
            <person name="Kinjo T."/>
            <person name="Motooka D."/>
            <person name="Nabeya D."/>
            <person name="Jung N."/>
            <person name="Uechi K."/>
            <person name="Horii T."/>
            <person name="Iida T."/>
            <person name="Fujita J."/>
            <person name="Nakamura S."/>
        </authorList>
    </citation>
    <scope>NUCLEOTIDE SEQUENCE [LARGE SCALE GENOMIC DNA]</scope>
    <source>
        <strain evidence="1 2">JCM 14738</strain>
    </source>
</reference>
<dbReference type="Proteomes" id="UP000467385">
    <property type="component" value="Chromosome"/>
</dbReference>